<evidence type="ECO:0000259" key="1">
    <source>
        <dbReference type="Pfam" id="PF05598"/>
    </source>
</evidence>
<evidence type="ECO:0000313" key="2">
    <source>
        <dbReference type="EMBL" id="NME97549.1"/>
    </source>
</evidence>
<gene>
    <name evidence="2" type="ORF">HF838_04665</name>
</gene>
<feature type="domain" description="Transposase InsH N-terminal" evidence="1">
    <location>
        <begin position="23"/>
        <end position="106"/>
    </location>
</feature>
<dbReference type="Proteomes" id="UP000561326">
    <property type="component" value="Unassembled WGS sequence"/>
</dbReference>
<sequence length="156" mass="17774">MYFIRQEHLFSLQDLLNLEPTQRYTGIFEGINIMTLLKTVSKKVCECAPQSLHYSAMIYSLFARILEGIPTIKLLVRRLKSDVLFRLDCGFSFSNRVSSEASFSRLICKIKSSNILDEINHALVLQAIGEGYIDGNHIAIDATHVEARGVIRLHFR</sequence>
<evidence type="ECO:0000313" key="3">
    <source>
        <dbReference type="Proteomes" id="UP000561326"/>
    </source>
</evidence>
<organism evidence="2 3">
    <name type="scientific">Aneurinibacillus aneurinilyticus</name>
    <name type="common">Bacillus aneurinolyticus</name>
    <dbReference type="NCBI Taxonomy" id="1391"/>
    <lineage>
        <taxon>Bacteria</taxon>
        <taxon>Bacillati</taxon>
        <taxon>Bacillota</taxon>
        <taxon>Bacilli</taxon>
        <taxon>Bacillales</taxon>
        <taxon>Paenibacillaceae</taxon>
        <taxon>Aneurinibacillus group</taxon>
        <taxon>Aneurinibacillus</taxon>
    </lineage>
</organism>
<dbReference type="InterPro" id="IPR008490">
    <property type="entry name" value="Transposase_InsH_N"/>
</dbReference>
<comment type="caution">
    <text evidence="2">The sequence shown here is derived from an EMBL/GenBank/DDBJ whole genome shotgun (WGS) entry which is preliminary data.</text>
</comment>
<dbReference type="AlphaFoldDB" id="A0A848CT68"/>
<dbReference type="Pfam" id="PF05598">
    <property type="entry name" value="DUF772"/>
    <property type="match status" value="1"/>
</dbReference>
<proteinExistence type="predicted"/>
<protein>
    <submittedName>
        <fullName evidence="2">Transposase</fullName>
    </submittedName>
</protein>
<reference evidence="2 3" key="1">
    <citation type="submission" date="2020-04" db="EMBL/GenBank/DDBJ databases">
        <authorList>
            <person name="Hitch T.C.A."/>
            <person name="Wylensek D."/>
            <person name="Clavel T."/>
        </authorList>
    </citation>
    <scope>NUCLEOTIDE SEQUENCE [LARGE SCALE GENOMIC DNA]</scope>
    <source>
        <strain evidence="2 3">WB01_D5_05</strain>
    </source>
</reference>
<name>A0A848CT68_ANEAE</name>
<dbReference type="EMBL" id="JABAGO010000005">
    <property type="protein sequence ID" value="NME97549.1"/>
    <property type="molecule type" value="Genomic_DNA"/>
</dbReference>
<accession>A0A848CT68</accession>
<dbReference type="RefSeq" id="WP_168974636.1">
    <property type="nucleotide sequence ID" value="NZ_JABAGO010000005.1"/>
</dbReference>